<dbReference type="AlphaFoldDB" id="A0A8X6UDI0"/>
<dbReference type="OrthoDB" id="6437732at2759"/>
<dbReference type="Pfam" id="PF00075">
    <property type="entry name" value="RNase_H"/>
    <property type="match status" value="1"/>
</dbReference>
<protein>
    <submittedName>
        <fullName evidence="2">Uncharacterized protein LOC103523953</fullName>
    </submittedName>
</protein>
<sequence length="225" mass="25260">MVIDARVDLIRKVKKRDFCPIALSAIALETIHTRFPLNEWLHICTDGSLLNFSQGAGAGIFSDSFSFYLHIRTFTTHFDGELKAIYVALQQCAVRLDTIERAVIFSDSVSALQAQPSNCESLRVQRCRVLLKEFKGKVSFQCALSHCGLRDNEAANFLAKKGAAILQKSCTHLLLHSAKWEIKRIFKQLFHHATSPAAADKSWSVLREFHCVPNSPRTVCCCSYV</sequence>
<dbReference type="Proteomes" id="UP000887013">
    <property type="component" value="Unassembled WGS sequence"/>
</dbReference>
<dbReference type="CDD" id="cd09276">
    <property type="entry name" value="Rnase_HI_RT_non_LTR"/>
    <property type="match status" value="1"/>
</dbReference>
<evidence type="ECO:0000313" key="2">
    <source>
        <dbReference type="EMBL" id="GFU07648.1"/>
    </source>
</evidence>
<gene>
    <name evidence="2" type="primary">LOC103523953</name>
    <name evidence="2" type="ORF">NPIL_384171</name>
</gene>
<keyword evidence="3" id="KW-1185">Reference proteome</keyword>
<dbReference type="InterPro" id="IPR036397">
    <property type="entry name" value="RNaseH_sf"/>
</dbReference>
<accession>A0A8X6UDI0</accession>
<comment type="caution">
    <text evidence="2">The sequence shown here is derived from an EMBL/GenBank/DDBJ whole genome shotgun (WGS) entry which is preliminary data.</text>
</comment>
<organism evidence="2 3">
    <name type="scientific">Nephila pilipes</name>
    <name type="common">Giant wood spider</name>
    <name type="synonym">Nephila maculata</name>
    <dbReference type="NCBI Taxonomy" id="299642"/>
    <lineage>
        <taxon>Eukaryota</taxon>
        <taxon>Metazoa</taxon>
        <taxon>Ecdysozoa</taxon>
        <taxon>Arthropoda</taxon>
        <taxon>Chelicerata</taxon>
        <taxon>Arachnida</taxon>
        <taxon>Araneae</taxon>
        <taxon>Araneomorphae</taxon>
        <taxon>Entelegynae</taxon>
        <taxon>Araneoidea</taxon>
        <taxon>Nephilidae</taxon>
        <taxon>Nephila</taxon>
    </lineage>
</organism>
<dbReference type="GO" id="GO:0003676">
    <property type="term" value="F:nucleic acid binding"/>
    <property type="evidence" value="ECO:0007669"/>
    <property type="project" value="InterPro"/>
</dbReference>
<reference evidence="2" key="1">
    <citation type="submission" date="2020-08" db="EMBL/GenBank/DDBJ databases">
        <title>Multicomponent nature underlies the extraordinary mechanical properties of spider dragline silk.</title>
        <authorList>
            <person name="Kono N."/>
            <person name="Nakamura H."/>
            <person name="Mori M."/>
            <person name="Yoshida Y."/>
            <person name="Ohtoshi R."/>
            <person name="Malay A.D."/>
            <person name="Moran D.A.P."/>
            <person name="Tomita M."/>
            <person name="Numata K."/>
            <person name="Arakawa K."/>
        </authorList>
    </citation>
    <scope>NUCLEOTIDE SEQUENCE</scope>
</reference>
<evidence type="ECO:0000313" key="3">
    <source>
        <dbReference type="Proteomes" id="UP000887013"/>
    </source>
</evidence>
<evidence type="ECO:0000259" key="1">
    <source>
        <dbReference type="PROSITE" id="PS50879"/>
    </source>
</evidence>
<name>A0A8X6UDI0_NEPPI</name>
<dbReference type="SUPFAM" id="SSF53098">
    <property type="entry name" value="Ribonuclease H-like"/>
    <property type="match status" value="1"/>
</dbReference>
<dbReference type="InterPro" id="IPR002156">
    <property type="entry name" value="RNaseH_domain"/>
</dbReference>
<dbReference type="Gene3D" id="3.30.420.10">
    <property type="entry name" value="Ribonuclease H-like superfamily/Ribonuclease H"/>
    <property type="match status" value="1"/>
</dbReference>
<feature type="domain" description="RNase H type-1" evidence="1">
    <location>
        <begin position="37"/>
        <end position="164"/>
    </location>
</feature>
<dbReference type="EMBL" id="BMAW01124389">
    <property type="protein sequence ID" value="GFU07648.1"/>
    <property type="molecule type" value="Genomic_DNA"/>
</dbReference>
<dbReference type="InterPro" id="IPR012337">
    <property type="entry name" value="RNaseH-like_sf"/>
</dbReference>
<dbReference type="GO" id="GO:0004523">
    <property type="term" value="F:RNA-DNA hybrid ribonuclease activity"/>
    <property type="evidence" value="ECO:0007669"/>
    <property type="project" value="InterPro"/>
</dbReference>
<dbReference type="PROSITE" id="PS50879">
    <property type="entry name" value="RNASE_H_1"/>
    <property type="match status" value="1"/>
</dbReference>
<proteinExistence type="predicted"/>